<dbReference type="RefSeq" id="WP_006905792.1">
    <property type="nucleotide sequence ID" value="NZ_GG665866.1"/>
</dbReference>
<accession>C4G9V7</accession>
<dbReference type="PANTHER" id="PTHR43744">
    <property type="entry name" value="ABC TRANSPORTER PERMEASE PROTEIN MG189-RELATED-RELATED"/>
    <property type="match status" value="1"/>
</dbReference>
<dbReference type="STRING" id="626523.GCWU000342_00762"/>
<feature type="transmembrane region" description="Helical" evidence="7">
    <location>
        <begin position="107"/>
        <end position="128"/>
    </location>
</feature>
<evidence type="ECO:0000256" key="1">
    <source>
        <dbReference type="ARBA" id="ARBA00004651"/>
    </source>
</evidence>
<dbReference type="CDD" id="cd06261">
    <property type="entry name" value="TM_PBP2"/>
    <property type="match status" value="1"/>
</dbReference>
<dbReference type="InterPro" id="IPR035906">
    <property type="entry name" value="MetI-like_sf"/>
</dbReference>
<feature type="transmembrane region" description="Helical" evidence="7">
    <location>
        <begin position="273"/>
        <end position="292"/>
    </location>
</feature>
<evidence type="ECO:0000259" key="8">
    <source>
        <dbReference type="PROSITE" id="PS50928"/>
    </source>
</evidence>
<dbReference type="PROSITE" id="PS50928">
    <property type="entry name" value="ABC_TM1"/>
    <property type="match status" value="1"/>
</dbReference>
<dbReference type="eggNOG" id="COG0395">
    <property type="taxonomic scope" value="Bacteria"/>
</dbReference>
<evidence type="ECO:0000256" key="5">
    <source>
        <dbReference type="ARBA" id="ARBA00022989"/>
    </source>
</evidence>
<keyword evidence="10" id="KW-1185">Reference proteome</keyword>
<feature type="transmembrane region" description="Helical" evidence="7">
    <location>
        <begin position="214"/>
        <end position="235"/>
    </location>
</feature>
<protein>
    <submittedName>
        <fullName evidence="9">ABC transporter, permease protein</fullName>
    </submittedName>
</protein>
<dbReference type="PANTHER" id="PTHR43744:SF12">
    <property type="entry name" value="ABC TRANSPORTER PERMEASE PROTEIN MG189-RELATED"/>
    <property type="match status" value="1"/>
</dbReference>
<evidence type="ECO:0000313" key="9">
    <source>
        <dbReference type="EMBL" id="EEP29404.1"/>
    </source>
</evidence>
<evidence type="ECO:0000313" key="10">
    <source>
        <dbReference type="Proteomes" id="UP000003494"/>
    </source>
</evidence>
<keyword evidence="3" id="KW-1003">Cell membrane</keyword>
<dbReference type="GO" id="GO:0005886">
    <property type="term" value="C:plasma membrane"/>
    <property type="evidence" value="ECO:0007669"/>
    <property type="project" value="UniProtKB-SubCell"/>
</dbReference>
<dbReference type="Pfam" id="PF00528">
    <property type="entry name" value="BPD_transp_1"/>
    <property type="match status" value="1"/>
</dbReference>
<keyword evidence="4 7" id="KW-0812">Transmembrane</keyword>
<feature type="transmembrane region" description="Helical" evidence="7">
    <location>
        <begin position="137"/>
        <end position="159"/>
    </location>
</feature>
<reference evidence="9" key="1">
    <citation type="submission" date="2009-04" db="EMBL/GenBank/DDBJ databases">
        <authorList>
            <person name="Weinstock G."/>
            <person name="Sodergren E."/>
            <person name="Clifton S."/>
            <person name="Fulton L."/>
            <person name="Fulton B."/>
            <person name="Courtney L."/>
            <person name="Fronick C."/>
            <person name="Harrison M."/>
            <person name="Strong C."/>
            <person name="Farmer C."/>
            <person name="Delahaunty K."/>
            <person name="Markovic C."/>
            <person name="Hall O."/>
            <person name="Minx P."/>
            <person name="Tomlinson C."/>
            <person name="Mitreva M."/>
            <person name="Nelson J."/>
            <person name="Hou S."/>
            <person name="Wollam A."/>
            <person name="Pepin K.H."/>
            <person name="Johnson M."/>
            <person name="Bhonagiri V."/>
            <person name="Nash W.E."/>
            <person name="Warren W."/>
            <person name="Chinwalla A."/>
            <person name="Mardis E.R."/>
            <person name="Wilson R.K."/>
        </authorList>
    </citation>
    <scope>NUCLEOTIDE SEQUENCE [LARGE SCALE GENOMIC DNA]</scope>
    <source>
        <strain evidence="9">DSM 14600</strain>
    </source>
</reference>
<dbReference type="AlphaFoldDB" id="C4G9V7"/>
<dbReference type="EMBL" id="ACIP02000001">
    <property type="protein sequence ID" value="EEP29404.1"/>
    <property type="molecule type" value="Genomic_DNA"/>
</dbReference>
<evidence type="ECO:0000256" key="7">
    <source>
        <dbReference type="RuleBase" id="RU363032"/>
    </source>
</evidence>
<name>C4G9V7_9FIRM</name>
<feature type="transmembrane region" description="Helical" evidence="7">
    <location>
        <begin position="171"/>
        <end position="188"/>
    </location>
</feature>
<sequence length="307" mass="33754">MIKKKITPYYLIGVILLVILAILFTFPLYWIVTGAFKTAASINAPSPEWWPGKWVLDNFRTLMGSQKAPLWEIALPFGSNFTEDGGPLILSSGPVVPASIRWMLNTVFMSVMAMVLTCITATMAGYVLAKKRFFGRVLLFSLIVCAMALPKQVILIPLIREMSTLNLYDSIWAVIFPTVGWPFGVFLMKQFSEGIPGELIEAARIDGASELKTFNSIVVPMVKPGIGALAIFTFINNWNDYFMQLIMLSSTKHLTISLGIAKLQAENSTDFGLIMAGATLAAAPILMIFLAFQKYFTQGIAMGAVKG</sequence>
<keyword evidence="6 7" id="KW-0472">Membrane</keyword>
<feature type="transmembrane region" description="Helical" evidence="7">
    <location>
        <begin position="9"/>
        <end position="32"/>
    </location>
</feature>
<feature type="domain" description="ABC transmembrane type-1" evidence="8">
    <location>
        <begin position="103"/>
        <end position="292"/>
    </location>
</feature>
<dbReference type="GO" id="GO:0055085">
    <property type="term" value="P:transmembrane transport"/>
    <property type="evidence" value="ECO:0007669"/>
    <property type="project" value="InterPro"/>
</dbReference>
<proteinExistence type="inferred from homology"/>
<comment type="caution">
    <text evidence="9">The sequence shown here is derived from an EMBL/GenBank/DDBJ whole genome shotgun (WGS) entry which is preliminary data.</text>
</comment>
<dbReference type="SUPFAM" id="SSF161098">
    <property type="entry name" value="MetI-like"/>
    <property type="match status" value="1"/>
</dbReference>
<comment type="similarity">
    <text evidence="7">Belongs to the binding-protein-dependent transport system permease family.</text>
</comment>
<evidence type="ECO:0000256" key="3">
    <source>
        <dbReference type="ARBA" id="ARBA00022475"/>
    </source>
</evidence>
<keyword evidence="2 7" id="KW-0813">Transport</keyword>
<gene>
    <name evidence="9" type="ORF">GCWU000342_00762</name>
</gene>
<dbReference type="HOGENOM" id="CLU_016047_1_1_9"/>
<evidence type="ECO:0000256" key="6">
    <source>
        <dbReference type="ARBA" id="ARBA00023136"/>
    </source>
</evidence>
<evidence type="ECO:0000256" key="2">
    <source>
        <dbReference type="ARBA" id="ARBA00022448"/>
    </source>
</evidence>
<organism evidence="9 10">
    <name type="scientific">Shuttleworthella satelles DSM 14600</name>
    <dbReference type="NCBI Taxonomy" id="626523"/>
    <lineage>
        <taxon>Bacteria</taxon>
        <taxon>Bacillati</taxon>
        <taxon>Bacillota</taxon>
        <taxon>Clostridia</taxon>
        <taxon>Lachnospirales</taxon>
        <taxon>Lachnospiraceae</taxon>
        <taxon>Shuttleworthella</taxon>
    </lineage>
</organism>
<keyword evidence="5 7" id="KW-1133">Transmembrane helix</keyword>
<comment type="subcellular location">
    <subcellularLocation>
        <location evidence="1 7">Cell membrane</location>
        <topology evidence="1 7">Multi-pass membrane protein</topology>
    </subcellularLocation>
</comment>
<dbReference type="InterPro" id="IPR000515">
    <property type="entry name" value="MetI-like"/>
</dbReference>
<evidence type="ECO:0000256" key="4">
    <source>
        <dbReference type="ARBA" id="ARBA00022692"/>
    </source>
</evidence>
<dbReference type="Proteomes" id="UP000003494">
    <property type="component" value="Unassembled WGS sequence"/>
</dbReference>
<dbReference type="Gene3D" id="1.10.3720.10">
    <property type="entry name" value="MetI-like"/>
    <property type="match status" value="1"/>
</dbReference>